<name>A0A5S4ZT74_9FIRM</name>
<evidence type="ECO:0000256" key="3">
    <source>
        <dbReference type="ARBA" id="ARBA00023014"/>
    </source>
</evidence>
<dbReference type="InterPro" id="IPR017900">
    <property type="entry name" value="4Fe4S_Fe_S_CS"/>
</dbReference>
<protein>
    <recommendedName>
        <fullName evidence="4">4Fe-4S ferredoxin-type domain-containing protein</fullName>
    </recommendedName>
</protein>
<gene>
    <name evidence="5" type="ORF">LX24_01722</name>
</gene>
<evidence type="ECO:0000313" key="6">
    <source>
        <dbReference type="Proteomes" id="UP000323166"/>
    </source>
</evidence>
<dbReference type="Gene3D" id="3.30.70.20">
    <property type="match status" value="1"/>
</dbReference>
<dbReference type="PROSITE" id="PS51318">
    <property type="entry name" value="TAT"/>
    <property type="match status" value="1"/>
</dbReference>
<dbReference type="InterPro" id="IPR017896">
    <property type="entry name" value="4Fe4S_Fe-S-bd"/>
</dbReference>
<evidence type="ECO:0000256" key="2">
    <source>
        <dbReference type="ARBA" id="ARBA00023004"/>
    </source>
</evidence>
<keyword evidence="3" id="KW-0411">Iron-sulfur</keyword>
<dbReference type="PROSITE" id="PS51379">
    <property type="entry name" value="4FE4S_FER_2"/>
    <property type="match status" value="2"/>
</dbReference>
<dbReference type="GO" id="GO:0051536">
    <property type="term" value="F:iron-sulfur cluster binding"/>
    <property type="evidence" value="ECO:0007669"/>
    <property type="project" value="UniProtKB-KW"/>
</dbReference>
<feature type="domain" description="4Fe-4S ferredoxin-type" evidence="4">
    <location>
        <begin position="76"/>
        <end position="105"/>
    </location>
</feature>
<keyword evidence="1" id="KW-0479">Metal-binding</keyword>
<evidence type="ECO:0000256" key="1">
    <source>
        <dbReference type="ARBA" id="ARBA00022723"/>
    </source>
</evidence>
<sequence>MDDRVQQDKKMTRRSFLRIMGGLGLAGITASLAGCGTVSSVAGQTGGEGWLPQQYQIPGSWPVQVRGRVPIEPDNPSITRDDQKCVLCGQCLEVCQKTQTVFGYYDFPLVDEIVCINCGQCALWCPTAAITERDDTEIVWQAINDPDKHVVVQTAPATRVGSG</sequence>
<dbReference type="SUPFAM" id="SSF54862">
    <property type="entry name" value="4Fe-4S ferredoxins"/>
    <property type="match status" value="1"/>
</dbReference>
<comment type="caution">
    <text evidence="5">The sequence shown here is derived from an EMBL/GenBank/DDBJ whole genome shotgun (WGS) entry which is preliminary data.</text>
</comment>
<feature type="domain" description="4Fe-4S ferredoxin-type" evidence="4">
    <location>
        <begin position="106"/>
        <end position="135"/>
    </location>
</feature>
<dbReference type="EMBL" id="VNHM01000008">
    <property type="protein sequence ID" value="TYO95371.1"/>
    <property type="molecule type" value="Genomic_DNA"/>
</dbReference>
<reference evidence="5 6" key="1">
    <citation type="submission" date="2019-07" db="EMBL/GenBank/DDBJ databases">
        <title>Genomic Encyclopedia of Type Strains, Phase I: the one thousand microbial genomes (KMG-I) project.</title>
        <authorList>
            <person name="Kyrpides N."/>
        </authorList>
    </citation>
    <scope>NUCLEOTIDE SEQUENCE [LARGE SCALE GENOMIC DNA]</scope>
    <source>
        <strain evidence="5 6">DSM 6562</strain>
    </source>
</reference>
<accession>A0A5S4ZT74</accession>
<dbReference type="PROSITE" id="PS51257">
    <property type="entry name" value="PROKAR_LIPOPROTEIN"/>
    <property type="match status" value="1"/>
</dbReference>
<organism evidence="5 6">
    <name type="scientific">Desulfallas thermosapovorans DSM 6562</name>
    <dbReference type="NCBI Taxonomy" id="1121431"/>
    <lineage>
        <taxon>Bacteria</taxon>
        <taxon>Bacillati</taxon>
        <taxon>Bacillota</taxon>
        <taxon>Clostridia</taxon>
        <taxon>Eubacteriales</taxon>
        <taxon>Desulfallaceae</taxon>
        <taxon>Desulfallas</taxon>
    </lineage>
</organism>
<proteinExistence type="predicted"/>
<dbReference type="Proteomes" id="UP000323166">
    <property type="component" value="Unassembled WGS sequence"/>
</dbReference>
<dbReference type="PROSITE" id="PS00198">
    <property type="entry name" value="4FE4S_FER_1"/>
    <property type="match status" value="1"/>
</dbReference>
<dbReference type="GO" id="GO:0046872">
    <property type="term" value="F:metal ion binding"/>
    <property type="evidence" value="ECO:0007669"/>
    <property type="project" value="UniProtKB-KW"/>
</dbReference>
<keyword evidence="2" id="KW-0408">Iron</keyword>
<evidence type="ECO:0000259" key="4">
    <source>
        <dbReference type="PROSITE" id="PS51379"/>
    </source>
</evidence>
<dbReference type="InterPro" id="IPR006311">
    <property type="entry name" value="TAT_signal"/>
</dbReference>
<dbReference type="AlphaFoldDB" id="A0A5S4ZT74"/>
<keyword evidence="6" id="KW-1185">Reference proteome</keyword>
<evidence type="ECO:0000313" key="5">
    <source>
        <dbReference type="EMBL" id="TYO95371.1"/>
    </source>
</evidence>